<dbReference type="AlphaFoldDB" id="A0A2P9JZF8"/>
<reference evidence="8" key="1">
    <citation type="submission" date="2017-03" db="EMBL/GenBank/DDBJ databases">
        <title>Hypothetical protein related to olfaction in boll weevil.</title>
        <authorList>
            <person name="Pires Paula D."/>
            <person name="C Togawa R."/>
        </authorList>
    </citation>
    <scope>NUCLEOTIDE SEQUENCE</scope>
</reference>
<comment type="similarity">
    <text evidence="2">Belongs to the PBP/GOBP family.</text>
</comment>
<feature type="chain" id="PRO_5015104617" evidence="7">
    <location>
        <begin position="17"/>
        <end position="138"/>
    </location>
</feature>
<dbReference type="GO" id="GO:0005615">
    <property type="term" value="C:extracellular space"/>
    <property type="evidence" value="ECO:0007669"/>
    <property type="project" value="TreeGrafter"/>
</dbReference>
<evidence type="ECO:0000256" key="2">
    <source>
        <dbReference type="ARBA" id="ARBA00008098"/>
    </source>
</evidence>
<dbReference type="Pfam" id="PF01395">
    <property type="entry name" value="PBP_GOBP"/>
    <property type="match status" value="1"/>
</dbReference>
<protein>
    <submittedName>
        <fullName evidence="8">Putative odorant-binding protein 23</fullName>
    </submittedName>
</protein>
<evidence type="ECO:0000256" key="3">
    <source>
        <dbReference type="ARBA" id="ARBA00022525"/>
    </source>
</evidence>
<organism evidence="8">
    <name type="scientific">Anthonomus grandis</name>
    <name type="common">Mexican cotton boll weevil</name>
    <name type="synonym">Anthonomus thurberiae</name>
    <dbReference type="NCBI Taxonomy" id="7044"/>
    <lineage>
        <taxon>Eukaryota</taxon>
        <taxon>Metazoa</taxon>
        <taxon>Ecdysozoa</taxon>
        <taxon>Arthropoda</taxon>
        <taxon>Hexapoda</taxon>
        <taxon>Insecta</taxon>
        <taxon>Pterygota</taxon>
        <taxon>Neoptera</taxon>
        <taxon>Endopterygota</taxon>
        <taxon>Coleoptera</taxon>
        <taxon>Polyphaga</taxon>
        <taxon>Cucujiformia</taxon>
        <taxon>Curculionidae</taxon>
        <taxon>Curculioninae</taxon>
        <taxon>Anthonomini</taxon>
        <taxon>Anthonomus</taxon>
    </lineage>
</organism>
<dbReference type="CDD" id="cd23992">
    <property type="entry name" value="PBP_GOBP"/>
    <property type="match status" value="1"/>
</dbReference>
<dbReference type="Gene3D" id="1.10.238.20">
    <property type="entry name" value="Pheromone/general odorant binding protein domain"/>
    <property type="match status" value="1"/>
</dbReference>
<dbReference type="SMART" id="SM00708">
    <property type="entry name" value="PhBP"/>
    <property type="match status" value="1"/>
</dbReference>
<keyword evidence="4 7" id="KW-0732">Signal</keyword>
<dbReference type="FunFam" id="1.10.238.20:FF:000001">
    <property type="entry name" value="General odorant-binding protein lush"/>
    <property type="match status" value="1"/>
</dbReference>
<evidence type="ECO:0000256" key="4">
    <source>
        <dbReference type="ARBA" id="ARBA00022729"/>
    </source>
</evidence>
<evidence type="ECO:0000256" key="7">
    <source>
        <dbReference type="SAM" id="SignalP"/>
    </source>
</evidence>
<dbReference type="InterPro" id="IPR006170">
    <property type="entry name" value="PBP/GOBP"/>
</dbReference>
<proteinExistence type="evidence at transcript level"/>
<dbReference type="GO" id="GO:0005549">
    <property type="term" value="F:odorant binding"/>
    <property type="evidence" value="ECO:0007669"/>
    <property type="project" value="InterPro"/>
</dbReference>
<evidence type="ECO:0000256" key="1">
    <source>
        <dbReference type="ARBA" id="ARBA00004613"/>
    </source>
</evidence>
<dbReference type="PANTHER" id="PTHR11857">
    <property type="entry name" value="ODORANT BINDING PROTEIN-RELATED"/>
    <property type="match status" value="1"/>
</dbReference>
<dbReference type="InterPro" id="IPR036728">
    <property type="entry name" value="PBP_GOBP_sf"/>
</dbReference>
<keyword evidence="3" id="KW-0964">Secreted</keyword>
<dbReference type="EMBL" id="KY826472">
    <property type="protein sequence ID" value="AVI04900.1"/>
    <property type="molecule type" value="mRNA"/>
</dbReference>
<comment type="subcellular location">
    <subcellularLocation>
        <location evidence="1">Secreted</location>
    </subcellularLocation>
</comment>
<evidence type="ECO:0000256" key="5">
    <source>
        <dbReference type="ARBA" id="ARBA00023180"/>
    </source>
</evidence>
<accession>A0A2P9JZF8</accession>
<keyword evidence="5" id="KW-0325">Glycoprotein</keyword>
<comment type="function">
    <text evidence="6">May be a carrier protein for lipids.</text>
</comment>
<dbReference type="SUPFAM" id="SSF47565">
    <property type="entry name" value="Insect pheromone/odorant-binding proteins"/>
    <property type="match status" value="1"/>
</dbReference>
<dbReference type="PANTHER" id="PTHR11857:SF43">
    <property type="entry name" value="GEO07291P1-RELATED"/>
    <property type="match status" value="1"/>
</dbReference>
<evidence type="ECO:0000313" key="8">
    <source>
        <dbReference type="EMBL" id="AVI04900.1"/>
    </source>
</evidence>
<name>A0A2P9JZF8_ANTGR</name>
<feature type="signal peptide" evidence="7">
    <location>
        <begin position="1"/>
        <end position="16"/>
    </location>
</feature>
<dbReference type="GO" id="GO:0007608">
    <property type="term" value="P:sensory perception of smell"/>
    <property type="evidence" value="ECO:0007669"/>
    <property type="project" value="TreeGrafter"/>
</dbReference>
<sequence length="138" mass="15385">MSYLVVLSVIVAAVSGQLLTPDEVEKLKSYHASCLKETGIDESLVKKAMTGEYTDDPKFKDHLLCCHKKIGFQNDAGDINEEAIIKKVSMVFKNEEVVKLAVQKCSKKQATPSETAYEFAKCMHAFAPKDLDIVSMFY</sequence>
<evidence type="ECO:0000256" key="6">
    <source>
        <dbReference type="ARBA" id="ARBA00056866"/>
    </source>
</evidence>